<evidence type="ECO:0000313" key="1">
    <source>
        <dbReference type="EMBL" id="KAK8524539.1"/>
    </source>
</evidence>
<evidence type="ECO:0000313" key="2">
    <source>
        <dbReference type="Proteomes" id="UP001472677"/>
    </source>
</evidence>
<sequence length="96" mass="10793">MAFGKGWQSILTMFAWGRPRGARSNDIARKRQLGCGSSLLDLNSSHGIGRLWWCTRSCEHCGETTEWDNRAAQAIRYARHKGCNNDNKGQHSLLST</sequence>
<gene>
    <name evidence="1" type="ORF">V6N12_029404</name>
</gene>
<protein>
    <submittedName>
        <fullName evidence="1">Uncharacterized protein</fullName>
    </submittedName>
</protein>
<reference evidence="1 2" key="1">
    <citation type="journal article" date="2024" name="G3 (Bethesda)">
        <title>Genome assembly of Hibiscus sabdariffa L. provides insights into metabolisms of medicinal natural products.</title>
        <authorList>
            <person name="Kim T."/>
        </authorList>
    </citation>
    <scope>NUCLEOTIDE SEQUENCE [LARGE SCALE GENOMIC DNA]</scope>
    <source>
        <strain evidence="1">TK-2024</strain>
        <tissue evidence="1">Old leaves</tissue>
    </source>
</reference>
<comment type="caution">
    <text evidence="1">The sequence shown here is derived from an EMBL/GenBank/DDBJ whole genome shotgun (WGS) entry which is preliminary data.</text>
</comment>
<organism evidence="1 2">
    <name type="scientific">Hibiscus sabdariffa</name>
    <name type="common">roselle</name>
    <dbReference type="NCBI Taxonomy" id="183260"/>
    <lineage>
        <taxon>Eukaryota</taxon>
        <taxon>Viridiplantae</taxon>
        <taxon>Streptophyta</taxon>
        <taxon>Embryophyta</taxon>
        <taxon>Tracheophyta</taxon>
        <taxon>Spermatophyta</taxon>
        <taxon>Magnoliopsida</taxon>
        <taxon>eudicotyledons</taxon>
        <taxon>Gunneridae</taxon>
        <taxon>Pentapetalae</taxon>
        <taxon>rosids</taxon>
        <taxon>malvids</taxon>
        <taxon>Malvales</taxon>
        <taxon>Malvaceae</taxon>
        <taxon>Malvoideae</taxon>
        <taxon>Hibiscus</taxon>
    </lineage>
</organism>
<dbReference type="Proteomes" id="UP001472677">
    <property type="component" value="Unassembled WGS sequence"/>
</dbReference>
<name>A0ABR2CW12_9ROSI</name>
<proteinExistence type="predicted"/>
<dbReference type="EMBL" id="JBBPBM010000041">
    <property type="protein sequence ID" value="KAK8524539.1"/>
    <property type="molecule type" value="Genomic_DNA"/>
</dbReference>
<keyword evidence="2" id="KW-1185">Reference proteome</keyword>
<accession>A0ABR2CW12</accession>